<feature type="transmembrane region" description="Helical" evidence="7">
    <location>
        <begin position="268"/>
        <end position="293"/>
    </location>
</feature>
<dbReference type="InterPro" id="IPR025857">
    <property type="entry name" value="MacB_PCD"/>
</dbReference>
<evidence type="ECO:0000256" key="2">
    <source>
        <dbReference type="ARBA" id="ARBA00022475"/>
    </source>
</evidence>
<feature type="domain" description="MacB-like periplasmic core" evidence="9">
    <location>
        <begin position="22"/>
        <end position="226"/>
    </location>
</feature>
<proteinExistence type="inferred from homology"/>
<feature type="transmembrane region" description="Helical" evidence="7">
    <location>
        <begin position="21"/>
        <end position="41"/>
    </location>
</feature>
<protein>
    <submittedName>
        <fullName evidence="10">ABC transporter permease</fullName>
    </submittedName>
</protein>
<evidence type="ECO:0000256" key="6">
    <source>
        <dbReference type="ARBA" id="ARBA00038076"/>
    </source>
</evidence>
<evidence type="ECO:0000256" key="5">
    <source>
        <dbReference type="ARBA" id="ARBA00023136"/>
    </source>
</evidence>
<dbReference type="EMBL" id="CP073720">
    <property type="protein sequence ID" value="UWP87445.1"/>
    <property type="molecule type" value="Genomic_DNA"/>
</dbReference>
<feature type="domain" description="ABC3 transporter permease C-terminal" evidence="8">
    <location>
        <begin position="272"/>
        <end position="384"/>
    </location>
</feature>
<gene>
    <name evidence="10" type="ORF">Dfulv_15715</name>
</gene>
<evidence type="ECO:0000259" key="8">
    <source>
        <dbReference type="Pfam" id="PF02687"/>
    </source>
</evidence>
<dbReference type="Pfam" id="PF02687">
    <property type="entry name" value="FtsX"/>
    <property type="match status" value="1"/>
</dbReference>
<sequence>MPFGDVVRVGGSGLRTHPLRVLLSALGIAIGIAAMVSIVGITSSGKAGLNAILDKLGTNMLAVAPAKGALGSDVTLPAEAETMIGRIESVESVTAIGAVKGVNVYRNDRIPAAQSNGITVVASRLNLPDVVGARVASGSWLTEATARYRTVVLGSTTARWLGLSGTNIGGQIWLGGRWFTLVGILEPIALAEELDVVAFIGWEQAATEFAFDRLSSTIYVRAQEPAIGSVHALLDRTANPKSPQDVRVSRPSDALAAKAAADKALTGLLVGLGAVALLVGGVGVANTMVISVLERRSEIGLRRSLGATRSQIWLQFLTESLLLSLLGGGAGVLLGGLASAAYAVSQDWAIVMPSWAVLGGLGVTLLIGACAGMYPAVRAARLSPTEALTGA</sequence>
<evidence type="ECO:0000313" key="11">
    <source>
        <dbReference type="Proteomes" id="UP001059617"/>
    </source>
</evidence>
<keyword evidence="3 7" id="KW-0812">Transmembrane</keyword>
<feature type="transmembrane region" description="Helical" evidence="7">
    <location>
        <begin position="321"/>
        <end position="344"/>
    </location>
</feature>
<reference evidence="10" key="1">
    <citation type="submission" date="2021-04" db="EMBL/GenBank/DDBJ databases">
        <authorList>
            <person name="Hartkoorn R.C."/>
            <person name="Beaudoing E."/>
            <person name="Hot D."/>
        </authorList>
    </citation>
    <scope>NUCLEOTIDE SEQUENCE</scope>
    <source>
        <strain evidence="10">NRRL B-16292</strain>
    </source>
</reference>
<feature type="transmembrane region" description="Helical" evidence="7">
    <location>
        <begin position="350"/>
        <end position="374"/>
    </location>
</feature>
<dbReference type="PANTHER" id="PTHR30572:SF4">
    <property type="entry name" value="ABC TRANSPORTER PERMEASE YTRF"/>
    <property type="match status" value="1"/>
</dbReference>
<name>A0ABY5WBJ6_9ACTN</name>
<evidence type="ECO:0000256" key="1">
    <source>
        <dbReference type="ARBA" id="ARBA00004651"/>
    </source>
</evidence>
<dbReference type="InterPro" id="IPR050250">
    <property type="entry name" value="Macrolide_Exporter_MacB"/>
</dbReference>
<keyword evidence="11" id="KW-1185">Reference proteome</keyword>
<organism evidence="10 11">
    <name type="scientific">Dactylosporangium fulvum</name>
    <dbReference type="NCBI Taxonomy" id="53359"/>
    <lineage>
        <taxon>Bacteria</taxon>
        <taxon>Bacillati</taxon>
        <taxon>Actinomycetota</taxon>
        <taxon>Actinomycetes</taxon>
        <taxon>Micromonosporales</taxon>
        <taxon>Micromonosporaceae</taxon>
        <taxon>Dactylosporangium</taxon>
    </lineage>
</organism>
<accession>A0ABY5WBJ6</accession>
<keyword evidence="5 7" id="KW-0472">Membrane</keyword>
<dbReference type="PANTHER" id="PTHR30572">
    <property type="entry name" value="MEMBRANE COMPONENT OF TRANSPORTER-RELATED"/>
    <property type="match status" value="1"/>
</dbReference>
<reference evidence="10" key="2">
    <citation type="submission" date="2022-09" db="EMBL/GenBank/DDBJ databases">
        <title>Biosynthetic gene clusters of Dactylosporangioum fulvum.</title>
        <authorList>
            <person name="Caradec T."/>
        </authorList>
    </citation>
    <scope>NUCLEOTIDE SEQUENCE</scope>
    <source>
        <strain evidence="10">NRRL B-16292</strain>
    </source>
</reference>
<dbReference type="RefSeq" id="WP_259867689.1">
    <property type="nucleotide sequence ID" value="NZ_BAAAST010000012.1"/>
</dbReference>
<evidence type="ECO:0000256" key="7">
    <source>
        <dbReference type="SAM" id="Phobius"/>
    </source>
</evidence>
<dbReference type="InterPro" id="IPR003838">
    <property type="entry name" value="ABC3_permease_C"/>
</dbReference>
<dbReference type="Pfam" id="PF12704">
    <property type="entry name" value="MacB_PCD"/>
    <property type="match status" value="1"/>
</dbReference>
<evidence type="ECO:0000256" key="3">
    <source>
        <dbReference type="ARBA" id="ARBA00022692"/>
    </source>
</evidence>
<evidence type="ECO:0000313" key="10">
    <source>
        <dbReference type="EMBL" id="UWP87445.1"/>
    </source>
</evidence>
<keyword evidence="2" id="KW-1003">Cell membrane</keyword>
<comment type="similarity">
    <text evidence="6">Belongs to the ABC-4 integral membrane protein family.</text>
</comment>
<evidence type="ECO:0000259" key="9">
    <source>
        <dbReference type="Pfam" id="PF12704"/>
    </source>
</evidence>
<evidence type="ECO:0000256" key="4">
    <source>
        <dbReference type="ARBA" id="ARBA00022989"/>
    </source>
</evidence>
<dbReference type="Proteomes" id="UP001059617">
    <property type="component" value="Chromosome"/>
</dbReference>
<comment type="subcellular location">
    <subcellularLocation>
        <location evidence="1">Cell membrane</location>
        <topology evidence="1">Multi-pass membrane protein</topology>
    </subcellularLocation>
</comment>
<keyword evidence="4 7" id="KW-1133">Transmembrane helix</keyword>